<sequence>AEAMNRYVRAIRFEGHVGMYVHDLAVVVFTGIKHTADWFLGGFVEHEMTSSFIDWAKKQINMYAEMFRKQVYSSDAQQETVEETLKITHNQSRKLLQEFGLDFRFLLDELLVQDPQ</sequence>
<dbReference type="Pfam" id="PF16528">
    <property type="entry name" value="Exo84_C"/>
    <property type="match status" value="1"/>
</dbReference>
<evidence type="ECO:0000259" key="5">
    <source>
        <dbReference type="Pfam" id="PF16528"/>
    </source>
</evidence>
<dbReference type="STRING" id="1314800.A0A1B7MG60"/>
<dbReference type="SUPFAM" id="SSF74788">
    <property type="entry name" value="Cullin repeat-like"/>
    <property type="match status" value="1"/>
</dbReference>
<dbReference type="GO" id="GO:0006887">
    <property type="term" value="P:exocytosis"/>
    <property type="evidence" value="ECO:0007669"/>
    <property type="project" value="UniProtKB-KW"/>
</dbReference>
<dbReference type="AlphaFoldDB" id="A0A1B7MG60"/>
<dbReference type="PANTHER" id="PTHR21426:SF12">
    <property type="entry name" value="EXOCYST COMPLEX COMPONENT 8"/>
    <property type="match status" value="1"/>
</dbReference>
<dbReference type="InterPro" id="IPR032403">
    <property type="entry name" value="Exo84_C"/>
</dbReference>
<dbReference type="GO" id="GO:0000145">
    <property type="term" value="C:exocyst"/>
    <property type="evidence" value="ECO:0007669"/>
    <property type="project" value="InterPro"/>
</dbReference>
<accession>A0A1B7MG60</accession>
<dbReference type="InParanoid" id="A0A1B7MG60"/>
<evidence type="ECO:0000256" key="3">
    <source>
        <dbReference type="ARBA" id="ARBA00022483"/>
    </source>
</evidence>
<dbReference type="InterPro" id="IPR042560">
    <property type="entry name" value="Exo84_C_2"/>
</dbReference>
<keyword evidence="7" id="KW-1185">Reference proteome</keyword>
<dbReference type="Gene3D" id="1.20.58.1220">
    <property type="entry name" value="Exo84p, C-terminal helical domain"/>
    <property type="match status" value="1"/>
</dbReference>
<protein>
    <recommendedName>
        <fullName evidence="5">Exocyst component Exo84 C-terminal domain-containing protein</fullName>
    </recommendedName>
</protein>
<dbReference type="PANTHER" id="PTHR21426">
    <property type="entry name" value="EXOCYST COMPLEX COMPONENT 8"/>
    <property type="match status" value="1"/>
</dbReference>
<evidence type="ECO:0000256" key="1">
    <source>
        <dbReference type="ARBA" id="ARBA00007210"/>
    </source>
</evidence>
<name>A0A1B7MG60_9AGAM</name>
<feature type="non-terminal residue" evidence="6">
    <location>
        <position position="116"/>
    </location>
</feature>
<evidence type="ECO:0000256" key="4">
    <source>
        <dbReference type="ARBA" id="ARBA00022927"/>
    </source>
</evidence>
<gene>
    <name evidence="6" type="ORF">K503DRAFT_658925</name>
</gene>
<organism evidence="6 7">
    <name type="scientific">Rhizopogon vinicolor AM-OR11-026</name>
    <dbReference type="NCBI Taxonomy" id="1314800"/>
    <lineage>
        <taxon>Eukaryota</taxon>
        <taxon>Fungi</taxon>
        <taxon>Dikarya</taxon>
        <taxon>Basidiomycota</taxon>
        <taxon>Agaricomycotina</taxon>
        <taxon>Agaricomycetes</taxon>
        <taxon>Agaricomycetidae</taxon>
        <taxon>Boletales</taxon>
        <taxon>Suillineae</taxon>
        <taxon>Rhizopogonaceae</taxon>
        <taxon>Rhizopogon</taxon>
    </lineage>
</organism>
<keyword evidence="3" id="KW-0268">Exocytosis</keyword>
<keyword evidence="2" id="KW-0813">Transport</keyword>
<proteinExistence type="inferred from homology"/>
<feature type="non-terminal residue" evidence="6">
    <location>
        <position position="1"/>
    </location>
</feature>
<dbReference type="GO" id="GO:0006893">
    <property type="term" value="P:Golgi to plasma membrane transport"/>
    <property type="evidence" value="ECO:0007669"/>
    <property type="project" value="TreeGrafter"/>
</dbReference>
<comment type="similarity">
    <text evidence="1">Belongs to the EXO84 family.</text>
</comment>
<dbReference type="InterPro" id="IPR033961">
    <property type="entry name" value="Exo84"/>
</dbReference>
<evidence type="ECO:0000313" key="6">
    <source>
        <dbReference type="EMBL" id="OAX31585.1"/>
    </source>
</evidence>
<evidence type="ECO:0000313" key="7">
    <source>
        <dbReference type="Proteomes" id="UP000092154"/>
    </source>
</evidence>
<keyword evidence="4" id="KW-0653">Protein transport</keyword>
<dbReference type="OrthoDB" id="2689100at2759"/>
<dbReference type="InterPro" id="IPR016159">
    <property type="entry name" value="Cullin_repeat-like_dom_sf"/>
</dbReference>
<dbReference type="EMBL" id="KV449334">
    <property type="protein sequence ID" value="OAX31585.1"/>
    <property type="molecule type" value="Genomic_DNA"/>
</dbReference>
<reference evidence="6 7" key="1">
    <citation type="submission" date="2016-06" db="EMBL/GenBank/DDBJ databases">
        <title>Comparative genomics of the ectomycorrhizal sister species Rhizopogon vinicolor and Rhizopogon vesiculosus (Basidiomycota: Boletales) reveals a divergence of the mating type B locus.</title>
        <authorList>
            <consortium name="DOE Joint Genome Institute"/>
            <person name="Mujic A.B."/>
            <person name="Kuo A."/>
            <person name="Tritt A."/>
            <person name="Lipzen A."/>
            <person name="Chen C."/>
            <person name="Johnson J."/>
            <person name="Sharma A."/>
            <person name="Barry K."/>
            <person name="Grigoriev I.V."/>
            <person name="Spatafora J.W."/>
        </authorList>
    </citation>
    <scope>NUCLEOTIDE SEQUENCE [LARGE SCALE GENOMIC DNA]</scope>
    <source>
        <strain evidence="6 7">AM-OR11-026</strain>
    </source>
</reference>
<feature type="domain" description="Exocyst component Exo84 C-terminal" evidence="5">
    <location>
        <begin position="3"/>
        <end position="103"/>
    </location>
</feature>
<evidence type="ECO:0000256" key="2">
    <source>
        <dbReference type="ARBA" id="ARBA00022448"/>
    </source>
</evidence>
<dbReference type="GO" id="GO:0015031">
    <property type="term" value="P:protein transport"/>
    <property type="evidence" value="ECO:0007669"/>
    <property type="project" value="UniProtKB-KW"/>
</dbReference>
<dbReference type="Proteomes" id="UP000092154">
    <property type="component" value="Unassembled WGS sequence"/>
</dbReference>